<feature type="transmembrane region" description="Helical" evidence="6">
    <location>
        <begin position="119"/>
        <end position="138"/>
    </location>
</feature>
<keyword evidence="5 6" id="KW-0472">Membrane</keyword>
<evidence type="ECO:0000313" key="7">
    <source>
        <dbReference type="EMBL" id="JAR86424.1"/>
    </source>
</evidence>
<protein>
    <recommendedName>
        <fullName evidence="6">GDT1 family protein</fullName>
    </recommendedName>
</protein>
<dbReference type="GO" id="GO:0032472">
    <property type="term" value="P:Golgi calcium ion transport"/>
    <property type="evidence" value="ECO:0007669"/>
    <property type="project" value="TreeGrafter"/>
</dbReference>
<reference evidence="7" key="1">
    <citation type="submission" date="2016-03" db="EMBL/GenBank/DDBJ databases">
        <title>Gut transcriptome analysis on engorged females of Ornithodoros mimon (Acari: Argasidae) and phylogenetic inferences of soft ticks.</title>
        <authorList>
            <person name="Landulfo G.A."/>
            <person name="Giovanni D."/>
            <person name="Carvalho E."/>
            <person name="Junqueira-de-Azevedo I."/>
            <person name="Patane J."/>
            <person name="Mendoca R."/>
            <person name="Barros-Battesti D."/>
        </authorList>
    </citation>
    <scope>NUCLEOTIDE SEQUENCE</scope>
    <source>
        <strain evidence="7">Females</strain>
        <tissue evidence="7">Gut</tissue>
    </source>
</reference>
<keyword evidence="4 6" id="KW-1133">Transmembrane helix</keyword>
<proteinExistence type="inferred from homology"/>
<comment type="subcellular location">
    <subcellularLocation>
        <location evidence="1 6">Membrane</location>
        <topology evidence="1 6">Multi-pass membrane protein</topology>
    </subcellularLocation>
</comment>
<dbReference type="GO" id="GO:0005794">
    <property type="term" value="C:Golgi apparatus"/>
    <property type="evidence" value="ECO:0007669"/>
    <property type="project" value="TreeGrafter"/>
</dbReference>
<dbReference type="GO" id="GO:0032468">
    <property type="term" value="P:Golgi calcium ion homeostasis"/>
    <property type="evidence" value="ECO:0007669"/>
    <property type="project" value="TreeGrafter"/>
</dbReference>
<dbReference type="GO" id="GO:0005384">
    <property type="term" value="F:manganese ion transmembrane transporter activity"/>
    <property type="evidence" value="ECO:0007669"/>
    <property type="project" value="TreeGrafter"/>
</dbReference>
<evidence type="ECO:0000256" key="5">
    <source>
        <dbReference type="ARBA" id="ARBA00023136"/>
    </source>
</evidence>
<comment type="caution">
    <text evidence="6">Lacks conserved residue(s) required for the propagation of feature annotation.</text>
</comment>
<evidence type="ECO:0000256" key="4">
    <source>
        <dbReference type="ARBA" id="ARBA00022989"/>
    </source>
</evidence>
<dbReference type="Pfam" id="PF01169">
    <property type="entry name" value="GDT1"/>
    <property type="match status" value="1"/>
</dbReference>
<name>A0A147B6M0_9ACAR</name>
<organism evidence="7">
    <name type="scientific">Alectorobius mimon</name>
    <dbReference type="NCBI Taxonomy" id="360319"/>
    <lineage>
        <taxon>Eukaryota</taxon>
        <taxon>Metazoa</taxon>
        <taxon>Ecdysozoa</taxon>
        <taxon>Arthropoda</taxon>
        <taxon>Chelicerata</taxon>
        <taxon>Arachnida</taxon>
        <taxon>Acari</taxon>
        <taxon>Parasitiformes</taxon>
        <taxon>Ixodida</taxon>
        <taxon>Ixodoidea</taxon>
        <taxon>Argasidae</taxon>
        <taxon>Ornithodorinae</taxon>
        <taxon>Alectorobius</taxon>
    </lineage>
</organism>
<dbReference type="GO" id="GO:0015085">
    <property type="term" value="F:calcium ion transmembrane transporter activity"/>
    <property type="evidence" value="ECO:0007669"/>
    <property type="project" value="TreeGrafter"/>
</dbReference>
<dbReference type="PANTHER" id="PTHR12608:SF1">
    <property type="entry name" value="TRANSMEMBRANE PROTEIN 165"/>
    <property type="match status" value="1"/>
</dbReference>
<dbReference type="InterPro" id="IPR001727">
    <property type="entry name" value="GDT1-like"/>
</dbReference>
<sequence>KVYAHYLSICLLVTFGLLMIAEGLGMEKEEKKKMQTEVAETEQGTNSVSKRPLSVLKQAFMLTCLGEWGDRSQVTTIAMAANEGPVGVILGAVMGHAVCTCIAVFGGSMVADKLSVRSVTLFGGSVFLLFAAAGVIMGPDT</sequence>
<feature type="non-terminal residue" evidence="7">
    <location>
        <position position="1"/>
    </location>
</feature>
<evidence type="ECO:0000256" key="1">
    <source>
        <dbReference type="ARBA" id="ARBA00004141"/>
    </source>
</evidence>
<feature type="transmembrane region" description="Helical" evidence="6">
    <location>
        <begin position="6"/>
        <end position="25"/>
    </location>
</feature>
<comment type="similarity">
    <text evidence="2 6">Belongs to the GDT1 family.</text>
</comment>
<evidence type="ECO:0000256" key="6">
    <source>
        <dbReference type="RuleBase" id="RU365102"/>
    </source>
</evidence>
<keyword evidence="3 6" id="KW-0812">Transmembrane</keyword>
<dbReference type="PANTHER" id="PTHR12608">
    <property type="entry name" value="TRANSMEMBRANE PROTEIN HTP-1 RELATED"/>
    <property type="match status" value="1"/>
</dbReference>
<dbReference type="GO" id="GO:0016020">
    <property type="term" value="C:membrane"/>
    <property type="evidence" value="ECO:0007669"/>
    <property type="project" value="UniProtKB-SubCell"/>
</dbReference>
<dbReference type="EMBL" id="GEIB01002041">
    <property type="protein sequence ID" value="JAR86424.1"/>
    <property type="molecule type" value="Transcribed_RNA"/>
</dbReference>
<evidence type="ECO:0000256" key="2">
    <source>
        <dbReference type="ARBA" id="ARBA00009190"/>
    </source>
</evidence>
<dbReference type="AlphaFoldDB" id="A0A147B6M0"/>
<feature type="transmembrane region" description="Helical" evidence="6">
    <location>
        <begin position="86"/>
        <end position="107"/>
    </location>
</feature>
<evidence type="ECO:0000256" key="3">
    <source>
        <dbReference type="ARBA" id="ARBA00022692"/>
    </source>
</evidence>
<accession>A0A147B6M0</accession>